<feature type="compositionally biased region" description="Acidic residues" evidence="5">
    <location>
        <begin position="39"/>
        <end position="63"/>
    </location>
</feature>
<feature type="compositionally biased region" description="Low complexity" evidence="5">
    <location>
        <begin position="622"/>
        <end position="632"/>
    </location>
</feature>
<feature type="domain" description="C2H2-type" evidence="6">
    <location>
        <begin position="443"/>
        <end position="474"/>
    </location>
</feature>
<feature type="compositionally biased region" description="Basic residues" evidence="5">
    <location>
        <begin position="197"/>
        <end position="207"/>
    </location>
</feature>
<organism evidence="7 8">
    <name type="scientific">Botryobasidium botryosum (strain FD-172 SS1)</name>
    <dbReference type="NCBI Taxonomy" id="930990"/>
    <lineage>
        <taxon>Eukaryota</taxon>
        <taxon>Fungi</taxon>
        <taxon>Dikarya</taxon>
        <taxon>Basidiomycota</taxon>
        <taxon>Agaricomycotina</taxon>
        <taxon>Agaricomycetes</taxon>
        <taxon>Cantharellales</taxon>
        <taxon>Botryobasidiaceae</taxon>
        <taxon>Botryobasidium</taxon>
    </lineage>
</organism>
<feature type="region of interest" description="Disordered" evidence="5">
    <location>
        <begin position="587"/>
        <end position="632"/>
    </location>
</feature>
<feature type="compositionally biased region" description="Low complexity" evidence="5">
    <location>
        <begin position="784"/>
        <end position="793"/>
    </location>
</feature>
<dbReference type="Pfam" id="PF00096">
    <property type="entry name" value="zf-C2H2"/>
    <property type="match status" value="2"/>
</dbReference>
<reference evidence="8" key="1">
    <citation type="journal article" date="2014" name="Proc. Natl. Acad. Sci. U.S.A.">
        <title>Extensive sampling of basidiomycete genomes demonstrates inadequacy of the white-rot/brown-rot paradigm for wood decay fungi.</title>
        <authorList>
            <person name="Riley R."/>
            <person name="Salamov A.A."/>
            <person name="Brown D.W."/>
            <person name="Nagy L.G."/>
            <person name="Floudas D."/>
            <person name="Held B.W."/>
            <person name="Levasseur A."/>
            <person name="Lombard V."/>
            <person name="Morin E."/>
            <person name="Otillar R."/>
            <person name="Lindquist E.A."/>
            <person name="Sun H."/>
            <person name="LaButti K.M."/>
            <person name="Schmutz J."/>
            <person name="Jabbour D."/>
            <person name="Luo H."/>
            <person name="Baker S.E."/>
            <person name="Pisabarro A.G."/>
            <person name="Walton J.D."/>
            <person name="Blanchette R.A."/>
            <person name="Henrissat B."/>
            <person name="Martin F."/>
            <person name="Cullen D."/>
            <person name="Hibbett D.S."/>
            <person name="Grigoriev I.V."/>
        </authorList>
    </citation>
    <scope>NUCLEOTIDE SEQUENCE [LARGE SCALE GENOMIC DNA]</scope>
    <source>
        <strain evidence="8">FD-172 SS1</strain>
    </source>
</reference>
<dbReference type="GO" id="GO:0000978">
    <property type="term" value="F:RNA polymerase II cis-regulatory region sequence-specific DNA binding"/>
    <property type="evidence" value="ECO:0007669"/>
    <property type="project" value="TreeGrafter"/>
</dbReference>
<dbReference type="PANTHER" id="PTHR23235:SF120">
    <property type="entry name" value="KRUPPEL-LIKE FACTOR 15"/>
    <property type="match status" value="1"/>
</dbReference>
<keyword evidence="8" id="KW-1185">Reference proteome</keyword>
<dbReference type="InterPro" id="IPR013087">
    <property type="entry name" value="Znf_C2H2_type"/>
</dbReference>
<dbReference type="InParanoid" id="A0A067MDC2"/>
<dbReference type="HOGENOM" id="CLU_027150_0_0_1"/>
<dbReference type="PROSITE" id="PS00028">
    <property type="entry name" value="ZINC_FINGER_C2H2_1"/>
    <property type="match status" value="2"/>
</dbReference>
<evidence type="ECO:0000256" key="4">
    <source>
        <dbReference type="PROSITE-ProRule" id="PRU00042"/>
    </source>
</evidence>
<dbReference type="InterPro" id="IPR036236">
    <property type="entry name" value="Znf_C2H2_sf"/>
</dbReference>
<keyword evidence="2 4" id="KW-0863">Zinc-finger</keyword>
<dbReference type="PROSITE" id="PS50157">
    <property type="entry name" value="ZINC_FINGER_C2H2_2"/>
    <property type="match status" value="3"/>
</dbReference>
<dbReference type="GO" id="GO:0008270">
    <property type="term" value="F:zinc ion binding"/>
    <property type="evidence" value="ECO:0007669"/>
    <property type="project" value="UniProtKB-KW"/>
</dbReference>
<evidence type="ECO:0000256" key="3">
    <source>
        <dbReference type="ARBA" id="ARBA00022833"/>
    </source>
</evidence>
<feature type="region of interest" description="Disordered" evidence="5">
    <location>
        <begin position="29"/>
        <end position="63"/>
    </location>
</feature>
<evidence type="ECO:0000256" key="5">
    <source>
        <dbReference type="SAM" id="MobiDB-lite"/>
    </source>
</evidence>
<feature type="domain" description="C2H2-type" evidence="6">
    <location>
        <begin position="416"/>
        <end position="443"/>
    </location>
</feature>
<feature type="region of interest" description="Disordered" evidence="5">
    <location>
        <begin position="769"/>
        <end position="793"/>
    </location>
</feature>
<sequence length="793" mass="83102">MASSSQSAPEVSAAAGSLSSNTVDLLNSLVNTYAPADEQHEEGDWDEGDEEGYDGEEGDDDYLDAEAQAEEMARQLGHELMAQIGLAFGTGAPSQEVPAAPPPPPTAEEPPLSLSDNPLVATIQTILQHAGSSPEIKVALDETIVPGSDNASLFTVLTNIAASGDVDPDLAESLSELISAIANAIGDDAPVTEPAPKKSKKKGKRKRAEGDEARREGKPAPPPLPPAALSSPSAIQQPSQPSQSIPPSQPPHLPPRLDLNSQLANAIAIITRAFEQSSSQGTSLDASVIASIQSQLYQVFLFAATSAGVGGGHEMVVLQEISGLIQVLGVVSGVQIAPTSVLPHIQHQYQYAYSHPHSHPMYHPSMLPHPQHPHGAPAPDFGTAVFPCNYPGCGKTFARLFSLRTHQQIHSADRPYRCTFCPTAFARNHDLQRHIRSHGSRMYRCGGCEGMFSRRDALKRHKSNTKNTHPGCASSPVEVIDAVDPNDVKGRRARPALGAPGSSAADMTPYAMELEEGELAPQAVARAQTAVAHLHSLLQIRVAQALGGTHEQIQGHPSAGGWGALAALVGRTTGQIAQSVHMPYLQPLQPQPYRQPQSQPQPHTVAASQAAQSTSRTPEIPSATASAPAKSTAETTLASTAALSGSLANYGLNEEQTRLLELAIAIAADAAQAQAEKEARMEEEMELEMGMGADGEAGPEDEGEEYGDEDGEWEWEHDVVAGYGGGETNNGNAESGGPAAAGAATIGADINIVTTEQAHMDYQEGIGVVEDKPAGDAAVSDGPQGQQSGSQEA</sequence>
<keyword evidence="1" id="KW-0479">Metal-binding</keyword>
<dbReference type="SMART" id="SM00355">
    <property type="entry name" value="ZnF_C2H2"/>
    <property type="match status" value="3"/>
</dbReference>
<dbReference type="STRING" id="930990.A0A067MDC2"/>
<dbReference type="Proteomes" id="UP000027195">
    <property type="component" value="Unassembled WGS sequence"/>
</dbReference>
<dbReference type="AlphaFoldDB" id="A0A067MDC2"/>
<feature type="compositionally biased region" description="Basic and acidic residues" evidence="5">
    <location>
        <begin position="208"/>
        <end position="218"/>
    </location>
</feature>
<name>A0A067MDC2_BOTB1</name>
<evidence type="ECO:0000256" key="1">
    <source>
        <dbReference type="ARBA" id="ARBA00022723"/>
    </source>
</evidence>
<feature type="region of interest" description="Disordered" evidence="5">
    <location>
        <begin position="1"/>
        <end position="20"/>
    </location>
</feature>
<feature type="region of interest" description="Disordered" evidence="5">
    <location>
        <begin position="91"/>
        <end position="115"/>
    </location>
</feature>
<proteinExistence type="predicted"/>
<keyword evidence="3" id="KW-0862">Zinc</keyword>
<dbReference type="OrthoDB" id="8922241at2759"/>
<gene>
    <name evidence="7" type="ORF">BOTBODRAFT_33572</name>
</gene>
<accession>A0A067MDC2</accession>
<dbReference type="PANTHER" id="PTHR23235">
    <property type="entry name" value="KRUEPPEL-LIKE TRANSCRIPTION FACTOR"/>
    <property type="match status" value="1"/>
</dbReference>
<feature type="domain" description="C2H2-type" evidence="6">
    <location>
        <begin position="386"/>
        <end position="415"/>
    </location>
</feature>
<dbReference type="SUPFAM" id="SSF57667">
    <property type="entry name" value="beta-beta-alpha zinc fingers"/>
    <property type="match status" value="1"/>
</dbReference>
<evidence type="ECO:0000259" key="6">
    <source>
        <dbReference type="PROSITE" id="PS50157"/>
    </source>
</evidence>
<feature type="compositionally biased region" description="Pro residues" evidence="5">
    <location>
        <begin position="99"/>
        <end position="108"/>
    </location>
</feature>
<feature type="compositionally biased region" description="Low complexity" evidence="5">
    <location>
        <begin position="587"/>
        <end position="613"/>
    </location>
</feature>
<feature type="compositionally biased region" description="Low complexity" evidence="5">
    <location>
        <begin position="227"/>
        <end position="246"/>
    </location>
</feature>
<evidence type="ECO:0000313" key="8">
    <source>
        <dbReference type="Proteomes" id="UP000027195"/>
    </source>
</evidence>
<evidence type="ECO:0000313" key="7">
    <source>
        <dbReference type="EMBL" id="KDQ13564.1"/>
    </source>
</evidence>
<dbReference type="GO" id="GO:0000981">
    <property type="term" value="F:DNA-binding transcription factor activity, RNA polymerase II-specific"/>
    <property type="evidence" value="ECO:0007669"/>
    <property type="project" value="TreeGrafter"/>
</dbReference>
<evidence type="ECO:0000256" key="2">
    <source>
        <dbReference type="ARBA" id="ARBA00022771"/>
    </source>
</evidence>
<dbReference type="Gene3D" id="3.30.160.60">
    <property type="entry name" value="Classic Zinc Finger"/>
    <property type="match status" value="2"/>
</dbReference>
<dbReference type="EMBL" id="KL198043">
    <property type="protein sequence ID" value="KDQ13564.1"/>
    <property type="molecule type" value="Genomic_DNA"/>
</dbReference>
<feature type="region of interest" description="Disordered" evidence="5">
    <location>
        <begin position="188"/>
        <end position="258"/>
    </location>
</feature>
<protein>
    <recommendedName>
        <fullName evidence="6">C2H2-type domain-containing protein</fullName>
    </recommendedName>
</protein>